<dbReference type="EMBL" id="LR796284">
    <property type="protein sequence ID" value="CAB4134512.1"/>
    <property type="molecule type" value="Genomic_DNA"/>
</dbReference>
<organism evidence="1">
    <name type="scientific">uncultured Caudovirales phage</name>
    <dbReference type="NCBI Taxonomy" id="2100421"/>
    <lineage>
        <taxon>Viruses</taxon>
        <taxon>Duplodnaviria</taxon>
        <taxon>Heunggongvirae</taxon>
        <taxon>Uroviricota</taxon>
        <taxon>Caudoviricetes</taxon>
        <taxon>Peduoviridae</taxon>
        <taxon>Maltschvirus</taxon>
        <taxon>Maltschvirus maltsch</taxon>
    </lineage>
</organism>
<evidence type="ECO:0000313" key="1">
    <source>
        <dbReference type="EMBL" id="CAB4134512.1"/>
    </source>
</evidence>
<reference evidence="1" key="1">
    <citation type="submission" date="2020-04" db="EMBL/GenBank/DDBJ databases">
        <authorList>
            <person name="Chiriac C."/>
            <person name="Salcher M."/>
            <person name="Ghai R."/>
            <person name="Kavagutti S V."/>
        </authorList>
    </citation>
    <scope>NUCLEOTIDE SEQUENCE</scope>
</reference>
<gene>
    <name evidence="1" type="ORF">UFOVP273_131</name>
</gene>
<sequence>MTKDLPVAHPAEVIEISPEALEIANAYLQNPRVDEVAKSLGVSTDFAVQILGRREVRAYIDRVFIDLGFNNRFKMRQLMDAIIEKKLQEMDEAGIGSNKDILEILALSHKMYMDQVNAELALEKLRKANQPKTQTNIQINETKEAGQSSNYATLLQRILTNGNIIDDASSNN</sequence>
<accession>A0A6J5LLW0</accession>
<protein>
    <submittedName>
        <fullName evidence="1">Uncharacterized protein</fullName>
    </submittedName>
</protein>
<name>A0A6J5LLW0_9CAUD</name>
<proteinExistence type="predicted"/>